<accession>A0A937L6M7</accession>
<feature type="compositionally biased region" description="Basic and acidic residues" evidence="1">
    <location>
        <begin position="134"/>
        <end position="146"/>
    </location>
</feature>
<evidence type="ECO:0000313" key="4">
    <source>
        <dbReference type="Proteomes" id="UP000785783"/>
    </source>
</evidence>
<organism evidence="3 4">
    <name type="scientific">PS1 clade bacterium</name>
    <dbReference type="NCBI Taxonomy" id="2175152"/>
    <lineage>
        <taxon>Bacteria</taxon>
        <taxon>Pseudomonadati</taxon>
        <taxon>Pseudomonadota</taxon>
        <taxon>Alphaproteobacteria</taxon>
        <taxon>PS1 clade</taxon>
    </lineage>
</organism>
<keyword evidence="2" id="KW-0472">Membrane</keyword>
<feature type="region of interest" description="Disordered" evidence="1">
    <location>
        <begin position="127"/>
        <end position="146"/>
    </location>
</feature>
<feature type="transmembrane region" description="Helical" evidence="2">
    <location>
        <begin position="59"/>
        <end position="79"/>
    </location>
</feature>
<feature type="transmembrane region" description="Helical" evidence="2">
    <location>
        <begin position="91"/>
        <end position="109"/>
    </location>
</feature>
<proteinExistence type="predicted"/>
<comment type="caution">
    <text evidence="3">The sequence shown here is derived from an EMBL/GenBank/DDBJ whole genome shotgun (WGS) entry which is preliminary data.</text>
</comment>
<gene>
    <name evidence="3" type="ORF">ISQ19_03125</name>
</gene>
<name>A0A937L6M7_9PROT</name>
<dbReference type="EMBL" id="JADHOK010000026">
    <property type="protein sequence ID" value="MBL6761670.1"/>
    <property type="molecule type" value="Genomic_DNA"/>
</dbReference>
<keyword evidence="2" id="KW-1133">Transmembrane helix</keyword>
<evidence type="ECO:0000313" key="3">
    <source>
        <dbReference type="EMBL" id="MBL6761670.1"/>
    </source>
</evidence>
<evidence type="ECO:0000256" key="2">
    <source>
        <dbReference type="SAM" id="Phobius"/>
    </source>
</evidence>
<dbReference type="AlphaFoldDB" id="A0A937L6M7"/>
<keyword evidence="2" id="KW-0812">Transmembrane</keyword>
<sequence>MPIEHLLREERSRKSAIWRGMRGQCPQCGNKTLFRQYLKISDQCSGCRLALSGHQADDAPPYFTIFIVGHVIVPVALIVERLYTPPLYVHAALFCILAVIVSLISLPIVKGGVVGLQWALRMHGFSPEDETPENEARKTVSEGIHE</sequence>
<dbReference type="Proteomes" id="UP000785783">
    <property type="component" value="Unassembled WGS sequence"/>
</dbReference>
<reference evidence="3" key="1">
    <citation type="submission" date="2020-10" db="EMBL/GenBank/DDBJ databases">
        <title>Microbiome of the Black Sea water column analyzed by genome centric metagenomics.</title>
        <authorList>
            <person name="Cabello-Yeves P.J."/>
            <person name="Callieri C."/>
            <person name="Picazo A."/>
            <person name="Mehrshad M."/>
            <person name="Haro-Moreno J.M."/>
            <person name="Roda-Garcia J."/>
            <person name="Dzembekova N."/>
            <person name="Slabakova V."/>
            <person name="Slabakova N."/>
            <person name="Moncheva S."/>
            <person name="Rodriguez-Valera F."/>
        </authorList>
    </citation>
    <scope>NUCLEOTIDE SEQUENCE</scope>
    <source>
        <strain evidence="3">BS307-5m-G5</strain>
    </source>
</reference>
<dbReference type="InterPro" id="IPR009325">
    <property type="entry name" value="DUF983"/>
</dbReference>
<evidence type="ECO:0000256" key="1">
    <source>
        <dbReference type="SAM" id="MobiDB-lite"/>
    </source>
</evidence>
<protein>
    <submittedName>
        <fullName evidence="3">DUF983 domain-containing protein</fullName>
    </submittedName>
</protein>
<dbReference type="Pfam" id="PF06170">
    <property type="entry name" value="DUF983"/>
    <property type="match status" value="1"/>
</dbReference>